<dbReference type="Pfam" id="PF21267">
    <property type="entry name" value="UBAP-1_UBA2"/>
    <property type="match status" value="1"/>
</dbReference>
<dbReference type="STRING" id="225164.V4BHI5"/>
<reference evidence="4 5" key="1">
    <citation type="journal article" date="2013" name="Nature">
        <title>Insights into bilaterian evolution from three spiralian genomes.</title>
        <authorList>
            <person name="Simakov O."/>
            <person name="Marletaz F."/>
            <person name="Cho S.J."/>
            <person name="Edsinger-Gonzales E."/>
            <person name="Havlak P."/>
            <person name="Hellsten U."/>
            <person name="Kuo D.H."/>
            <person name="Larsson T."/>
            <person name="Lv J."/>
            <person name="Arendt D."/>
            <person name="Savage R."/>
            <person name="Osoegawa K."/>
            <person name="de Jong P."/>
            <person name="Grimwood J."/>
            <person name="Chapman J.A."/>
            <person name="Shapiro H."/>
            <person name="Aerts A."/>
            <person name="Otillar R.P."/>
            <person name="Terry A.Y."/>
            <person name="Boore J.L."/>
            <person name="Grigoriev I.V."/>
            <person name="Lindberg D.R."/>
            <person name="Seaver E.C."/>
            <person name="Weisblat D.A."/>
            <person name="Putnam N.H."/>
            <person name="Rokhsar D.S."/>
        </authorList>
    </citation>
    <scope>NUCLEOTIDE SEQUENCE [LARGE SCALE GENOMIC DNA]</scope>
</reference>
<evidence type="ECO:0008006" key="6">
    <source>
        <dbReference type="Google" id="ProtNLM"/>
    </source>
</evidence>
<organism evidence="4 5">
    <name type="scientific">Lottia gigantea</name>
    <name type="common">Giant owl limpet</name>
    <dbReference type="NCBI Taxonomy" id="225164"/>
    <lineage>
        <taxon>Eukaryota</taxon>
        <taxon>Metazoa</taxon>
        <taxon>Spiralia</taxon>
        <taxon>Lophotrochozoa</taxon>
        <taxon>Mollusca</taxon>
        <taxon>Gastropoda</taxon>
        <taxon>Patellogastropoda</taxon>
        <taxon>Lottioidea</taxon>
        <taxon>Lottiidae</taxon>
        <taxon>Lottia</taxon>
    </lineage>
</organism>
<dbReference type="CTD" id="20249623"/>
<keyword evidence="5" id="KW-1185">Reference proteome</keyword>
<feature type="domain" description="UMA" evidence="3">
    <location>
        <begin position="28"/>
        <end position="73"/>
    </location>
</feature>
<dbReference type="PANTHER" id="PTHR15960">
    <property type="entry name" value="LD44032P"/>
    <property type="match status" value="1"/>
</dbReference>
<dbReference type="SUPFAM" id="SSF46934">
    <property type="entry name" value="UBA-like"/>
    <property type="match status" value="1"/>
</dbReference>
<evidence type="ECO:0000256" key="1">
    <source>
        <dbReference type="SAM" id="MobiDB-lite"/>
    </source>
</evidence>
<dbReference type="CDD" id="cd14316">
    <property type="entry name" value="UBA2_UBAP1_like"/>
    <property type="match status" value="1"/>
</dbReference>
<protein>
    <recommendedName>
        <fullName evidence="6">UMA domain-containing protein</fullName>
    </recommendedName>
</protein>
<dbReference type="GeneID" id="20249623"/>
<dbReference type="Gene3D" id="1.20.120.1920">
    <property type="entry name" value="UBAP1 SOUBA domain"/>
    <property type="match status" value="1"/>
</dbReference>
<dbReference type="InterPro" id="IPR015940">
    <property type="entry name" value="UBA"/>
</dbReference>
<dbReference type="InterPro" id="IPR038870">
    <property type="entry name" value="UBAP1"/>
</dbReference>
<feature type="region of interest" description="Disordered" evidence="1">
    <location>
        <begin position="277"/>
        <end position="300"/>
    </location>
</feature>
<feature type="region of interest" description="Disordered" evidence="1">
    <location>
        <begin position="386"/>
        <end position="433"/>
    </location>
</feature>
<proteinExistence type="predicted"/>
<name>V4BHI5_LOTGI</name>
<dbReference type="InterPro" id="IPR023340">
    <property type="entry name" value="UMA"/>
</dbReference>
<evidence type="ECO:0000259" key="2">
    <source>
        <dbReference type="PROSITE" id="PS50030"/>
    </source>
</evidence>
<dbReference type="EMBL" id="KB202752">
    <property type="protein sequence ID" value="ESO88159.1"/>
    <property type="molecule type" value="Genomic_DNA"/>
</dbReference>
<dbReference type="PANTHER" id="PTHR15960:SF5">
    <property type="entry name" value="LD44032P"/>
    <property type="match status" value="1"/>
</dbReference>
<dbReference type="InterPro" id="IPR009060">
    <property type="entry name" value="UBA-like_sf"/>
</dbReference>
<dbReference type="OrthoDB" id="2018023at2759"/>
<dbReference type="OMA" id="ENWKPWP"/>
<dbReference type="InterPro" id="IPR049467">
    <property type="entry name" value="UBAP-1-like_UBA2"/>
</dbReference>
<evidence type="ECO:0000259" key="3">
    <source>
        <dbReference type="PROSITE" id="PS51497"/>
    </source>
</evidence>
<dbReference type="AlphaFoldDB" id="V4BHI5"/>
<dbReference type="RefSeq" id="XP_009061185.1">
    <property type="nucleotide sequence ID" value="XM_009062937.1"/>
</dbReference>
<gene>
    <name evidence="4" type="ORF">LOTGIDRAFT_234720</name>
</gene>
<dbReference type="InterPro" id="IPR042575">
    <property type="entry name" value="UBAP1_C"/>
</dbReference>
<dbReference type="HOGENOM" id="CLU_446367_0_0_1"/>
<feature type="region of interest" description="Disordered" evidence="1">
    <location>
        <begin position="206"/>
        <end position="250"/>
    </location>
</feature>
<dbReference type="PROSITE" id="PS51497">
    <property type="entry name" value="UMA"/>
    <property type="match status" value="1"/>
</dbReference>
<feature type="compositionally biased region" description="Polar residues" evidence="1">
    <location>
        <begin position="206"/>
        <end position="224"/>
    </location>
</feature>
<dbReference type="GO" id="GO:0043162">
    <property type="term" value="P:ubiquitin-dependent protein catabolic process via the multivesicular body sorting pathway"/>
    <property type="evidence" value="ECO:0007669"/>
    <property type="project" value="InterPro"/>
</dbReference>
<dbReference type="Proteomes" id="UP000030746">
    <property type="component" value="Unassembled WGS sequence"/>
</dbReference>
<dbReference type="PROSITE" id="PS50030">
    <property type="entry name" value="UBA"/>
    <property type="match status" value="1"/>
</dbReference>
<dbReference type="KEGG" id="lgi:LOTGIDRAFT_234720"/>
<sequence>MASNWSQHRDGERTLNSLEGLGSIHSCLDGVPFKIGPKFKPPEKIHIPPDLLTPKKCTLLEEQYTFETEEGVLAWIRAKEETHRNQKLDAEERRAKELEEFTRAAKSDSSDDEDGDDNFTFDPVSHNTVASNIPKRPVIPNFDSILTPTPIQTSSNPTLLTDNNKTTPIDLSMFEKEKDAFENLDLQAINEMEELKNLFQDTGTSAVKNDITSGSQSEQMNSDSGAKANKPTAKPRKTEGKNTVVSDNIDDDGDYVKLQVDFSQNRVVFNNDNKENINISESSTGASYSGPSNAGQNNIYKSVLPPIHPGQQSNFKTDMAQSSVKQMMNGLNGVNSQTANSFSDQTVYYNLHPSTTLQQTTNISCTNNSQQDSDIYENLPEARLRSARSNPDLSVSPAKRSVSPRFSMSHTPPPIPSRPAENPQYENWDLKKKPVPPIPPVKTILKTTDTTTVRTSTPPETDPYPTLSKQDQIFVNKFCSMGFPRPRISRAVAKLGQDEKQVIDHLCYIDNLIGKGYNPMKSESALFLFGNVDKASSYIDSYSQFQELGFHADKIREALIKTNVDRDKALDELMAS</sequence>
<evidence type="ECO:0000313" key="5">
    <source>
        <dbReference type="Proteomes" id="UP000030746"/>
    </source>
</evidence>
<dbReference type="GO" id="GO:0043130">
    <property type="term" value="F:ubiquitin binding"/>
    <property type="evidence" value="ECO:0007669"/>
    <property type="project" value="InterPro"/>
</dbReference>
<evidence type="ECO:0000313" key="4">
    <source>
        <dbReference type="EMBL" id="ESO88159.1"/>
    </source>
</evidence>
<feature type="domain" description="UBA" evidence="2">
    <location>
        <begin position="531"/>
        <end position="576"/>
    </location>
</feature>
<dbReference type="GO" id="GO:0000813">
    <property type="term" value="C:ESCRT I complex"/>
    <property type="evidence" value="ECO:0007669"/>
    <property type="project" value="InterPro"/>
</dbReference>
<accession>V4BHI5</accession>